<evidence type="ECO:0000256" key="1">
    <source>
        <dbReference type="SAM" id="MobiDB-lite"/>
    </source>
</evidence>
<reference evidence="2" key="1">
    <citation type="submission" date="2018-02" db="EMBL/GenBank/DDBJ databases">
        <title>Rhizophora mucronata_Transcriptome.</title>
        <authorList>
            <person name="Meera S.P."/>
            <person name="Sreeshan A."/>
            <person name="Augustine A."/>
        </authorList>
    </citation>
    <scope>NUCLEOTIDE SEQUENCE</scope>
    <source>
        <tissue evidence="2">Leaf</tissue>
    </source>
</reference>
<proteinExistence type="predicted"/>
<dbReference type="AlphaFoldDB" id="A0A2P2N6N2"/>
<organism evidence="2">
    <name type="scientific">Rhizophora mucronata</name>
    <name type="common">Asiatic mangrove</name>
    <dbReference type="NCBI Taxonomy" id="61149"/>
    <lineage>
        <taxon>Eukaryota</taxon>
        <taxon>Viridiplantae</taxon>
        <taxon>Streptophyta</taxon>
        <taxon>Embryophyta</taxon>
        <taxon>Tracheophyta</taxon>
        <taxon>Spermatophyta</taxon>
        <taxon>Magnoliopsida</taxon>
        <taxon>eudicotyledons</taxon>
        <taxon>Gunneridae</taxon>
        <taxon>Pentapetalae</taxon>
        <taxon>rosids</taxon>
        <taxon>fabids</taxon>
        <taxon>Malpighiales</taxon>
        <taxon>Rhizophoraceae</taxon>
        <taxon>Rhizophora</taxon>
    </lineage>
</organism>
<name>A0A2P2N6N2_RHIMU</name>
<feature type="compositionally biased region" description="Basic and acidic residues" evidence="1">
    <location>
        <begin position="1"/>
        <end position="11"/>
    </location>
</feature>
<protein>
    <submittedName>
        <fullName evidence="2">Uncharacterized protein</fullName>
    </submittedName>
</protein>
<accession>A0A2P2N6N2</accession>
<evidence type="ECO:0000313" key="2">
    <source>
        <dbReference type="EMBL" id="MBX38100.1"/>
    </source>
</evidence>
<feature type="region of interest" description="Disordered" evidence="1">
    <location>
        <begin position="1"/>
        <end position="22"/>
    </location>
</feature>
<dbReference type="EMBL" id="GGEC01057616">
    <property type="protein sequence ID" value="MBX38100.1"/>
    <property type="molecule type" value="Transcribed_RNA"/>
</dbReference>
<sequence length="54" mass="6342">MEKEAKDVEHHHLSHTQCAFDSNKGKIKIKTSRYSSEKGMQRTLLVDYQLKTHQ</sequence>